<dbReference type="SMART" id="SM00028">
    <property type="entry name" value="TPR"/>
    <property type="match status" value="4"/>
</dbReference>
<feature type="compositionally biased region" description="Polar residues" evidence="5">
    <location>
        <begin position="1"/>
        <end position="12"/>
    </location>
</feature>
<feature type="coiled-coil region" evidence="4">
    <location>
        <begin position="119"/>
        <end position="155"/>
    </location>
</feature>
<keyword evidence="7" id="KW-1185">Reference proteome</keyword>
<dbReference type="PANTHER" id="PTHR22904:SF523">
    <property type="entry name" value="STRESS-INDUCED-PHOSPHOPROTEIN 1"/>
    <property type="match status" value="1"/>
</dbReference>
<dbReference type="Pfam" id="PF13424">
    <property type="entry name" value="TPR_12"/>
    <property type="match status" value="1"/>
</dbReference>
<evidence type="ECO:0000256" key="2">
    <source>
        <dbReference type="ARBA" id="ARBA00022803"/>
    </source>
</evidence>
<accession>A0A0J7YPR9</accession>
<dbReference type="InterPro" id="IPR011990">
    <property type="entry name" value="TPR-like_helical_dom_sf"/>
</dbReference>
<protein>
    <submittedName>
        <fullName evidence="6">Uncharacterized protein</fullName>
    </submittedName>
</protein>
<keyword evidence="1" id="KW-0677">Repeat</keyword>
<feature type="repeat" description="TPR" evidence="3">
    <location>
        <begin position="91"/>
        <end position="124"/>
    </location>
</feature>
<keyword evidence="2 3" id="KW-0802">TPR repeat</keyword>
<dbReference type="InterPro" id="IPR013105">
    <property type="entry name" value="TPR_2"/>
</dbReference>
<dbReference type="FunFam" id="1.25.40.10:FF:000010">
    <property type="entry name" value="Stress-induced phosphoprotein 1"/>
    <property type="match status" value="1"/>
</dbReference>
<dbReference type="GO" id="GO:0051879">
    <property type="term" value="F:Hsp90 protein binding"/>
    <property type="evidence" value="ECO:0007669"/>
    <property type="project" value="TreeGrafter"/>
</dbReference>
<dbReference type="Pfam" id="PF07719">
    <property type="entry name" value="TPR_2"/>
    <property type="match status" value="1"/>
</dbReference>
<proteinExistence type="predicted"/>
<dbReference type="AlphaFoldDB" id="A0A0J7YPR9"/>
<organism evidence="6 7">
    <name type="scientific">Beta vulgaris subsp. vulgaris</name>
    <name type="common">Beet</name>
    <dbReference type="NCBI Taxonomy" id="3555"/>
    <lineage>
        <taxon>Eukaryota</taxon>
        <taxon>Viridiplantae</taxon>
        <taxon>Streptophyta</taxon>
        <taxon>Embryophyta</taxon>
        <taxon>Tracheophyta</taxon>
        <taxon>Spermatophyta</taxon>
        <taxon>Magnoliopsida</taxon>
        <taxon>eudicotyledons</taxon>
        <taxon>Gunneridae</taxon>
        <taxon>Pentapetalae</taxon>
        <taxon>Caryophyllales</taxon>
        <taxon>Chenopodiaceae</taxon>
        <taxon>Betoideae</taxon>
        <taxon>Beta</taxon>
    </lineage>
</organism>
<evidence type="ECO:0000256" key="1">
    <source>
        <dbReference type="ARBA" id="ARBA00022737"/>
    </source>
</evidence>
<feature type="repeat" description="TPR" evidence="3">
    <location>
        <begin position="151"/>
        <end position="184"/>
    </location>
</feature>
<reference evidence="6 7" key="1">
    <citation type="journal article" date="2014" name="Nature">
        <title>The genome of the recently domesticated crop plant sugar beet (Beta vulgaris).</title>
        <authorList>
            <person name="Dohm J.C."/>
            <person name="Minoche A.E."/>
            <person name="Holtgrawe D."/>
            <person name="Capella-Gutierrez S."/>
            <person name="Zakrzewski F."/>
            <person name="Tafer H."/>
            <person name="Rupp O."/>
            <person name="Sorensen T.R."/>
            <person name="Stracke R."/>
            <person name="Reinhardt R."/>
            <person name="Goesmann A."/>
            <person name="Kraft T."/>
            <person name="Schulz B."/>
            <person name="Stadler P.F."/>
            <person name="Schmidt T."/>
            <person name="Gabaldon T."/>
            <person name="Lehrach H."/>
            <person name="Weisshaar B."/>
            <person name="Himmelbauer H."/>
        </authorList>
    </citation>
    <scope>NUCLEOTIDE SEQUENCE [LARGE SCALE GENOMIC DNA]</scope>
    <source>
        <tissue evidence="6">Taproot</tissue>
    </source>
</reference>
<dbReference type="SUPFAM" id="SSF48452">
    <property type="entry name" value="TPR-like"/>
    <property type="match status" value="2"/>
</dbReference>
<feature type="region of interest" description="Disordered" evidence="5">
    <location>
        <begin position="1"/>
        <end position="22"/>
    </location>
</feature>
<evidence type="ECO:0000256" key="5">
    <source>
        <dbReference type="SAM" id="MobiDB-lite"/>
    </source>
</evidence>
<evidence type="ECO:0000313" key="7">
    <source>
        <dbReference type="Proteomes" id="UP000035740"/>
    </source>
</evidence>
<dbReference type="PROSITE" id="PS50005">
    <property type="entry name" value="TPR"/>
    <property type="match status" value="3"/>
</dbReference>
<dbReference type="EMBL" id="KQ106763">
    <property type="protein sequence ID" value="KMS65566.1"/>
    <property type="molecule type" value="Genomic_DNA"/>
</dbReference>
<feature type="non-terminal residue" evidence="6">
    <location>
        <position position="1"/>
    </location>
</feature>
<dbReference type="InterPro" id="IPR019734">
    <property type="entry name" value="TPR_rpt"/>
</dbReference>
<evidence type="ECO:0000256" key="4">
    <source>
        <dbReference type="SAM" id="Coils"/>
    </source>
</evidence>
<dbReference type="eggNOG" id="KOG0548">
    <property type="taxonomic scope" value="Eukaryota"/>
</dbReference>
<evidence type="ECO:0000256" key="3">
    <source>
        <dbReference type="PROSITE-ProRule" id="PRU00339"/>
    </source>
</evidence>
<evidence type="ECO:0000313" key="6">
    <source>
        <dbReference type="EMBL" id="KMS65566.1"/>
    </source>
</evidence>
<keyword evidence="4" id="KW-0175">Coiled coil</keyword>
<sequence length="208" mass="23337">SQPAPESTSAPEVQQALAEKDAGNAAYKKRDFSTALQHYEKAMQLDPKNPVLLLNIAAVKMETNLYQECIDTCQKCIEICFDIGGQLVTIGKAYARIGSAYQKMGDSVKAIQFFEKSLVENFDRAVEKKLKEAKKAKEESDRAAYVDENKALEHKDKGNALFQEGDWTGAIAEYTEAIRRNPQDHKSYSNRAAVRFVRFPIPMVLILI</sequence>
<dbReference type="OMA" id="PFTRTHE"/>
<name>A0A0J7YPR9_BETVV</name>
<dbReference type="PANTHER" id="PTHR22904">
    <property type="entry name" value="TPR REPEAT CONTAINING PROTEIN"/>
    <property type="match status" value="1"/>
</dbReference>
<dbReference type="Gramene" id="KMS65566">
    <property type="protein sequence ID" value="KMS65566"/>
    <property type="gene ID" value="BVRB_034670"/>
</dbReference>
<dbReference type="Proteomes" id="UP000035740">
    <property type="component" value="Unassembled WGS sequence"/>
</dbReference>
<gene>
    <name evidence="6" type="ORF">BVRB_034670</name>
</gene>
<dbReference type="Gene3D" id="1.25.40.10">
    <property type="entry name" value="Tetratricopeptide repeat domain"/>
    <property type="match status" value="2"/>
</dbReference>
<dbReference type="OrthoDB" id="2423701at2759"/>
<feature type="repeat" description="TPR" evidence="3">
    <location>
        <begin position="16"/>
        <end position="49"/>
    </location>
</feature>
<dbReference type="Pfam" id="PF13414">
    <property type="entry name" value="TPR_11"/>
    <property type="match status" value="1"/>
</dbReference>